<keyword evidence="5" id="KW-0677">Repeat</keyword>
<dbReference type="SMART" id="SM00647">
    <property type="entry name" value="IBR"/>
    <property type="match status" value="2"/>
</dbReference>
<dbReference type="GO" id="GO:0061630">
    <property type="term" value="F:ubiquitin protein ligase activity"/>
    <property type="evidence" value="ECO:0007669"/>
    <property type="project" value="UniProtKB-EC"/>
</dbReference>
<dbReference type="Gene3D" id="3.30.40.10">
    <property type="entry name" value="Zinc/RING finger domain, C3HC4 (zinc finger)"/>
    <property type="match status" value="1"/>
</dbReference>
<name>A0A915K898_ROMCU</name>
<dbReference type="Pfam" id="PF01485">
    <property type="entry name" value="IBR"/>
    <property type="match status" value="1"/>
</dbReference>
<dbReference type="EC" id="2.3.2.31" evidence="2"/>
<dbReference type="Pfam" id="PF19422">
    <property type="entry name" value="Ariadne"/>
    <property type="match status" value="1"/>
</dbReference>
<dbReference type="Gene3D" id="1.20.120.1750">
    <property type="match status" value="1"/>
</dbReference>
<dbReference type="CDD" id="cd20344">
    <property type="entry name" value="BRcat_RBR_TRIAD1"/>
    <property type="match status" value="1"/>
</dbReference>
<dbReference type="InterPro" id="IPR002867">
    <property type="entry name" value="IBR_dom"/>
</dbReference>
<sequence length="411" mass="47886">MSNDDLKRLLIIAQLKADDSPNVNSATLSLTKYFTVNDENLNFIEENSDSPVEYSFCPICLASAGSKNFLFLSCKHKFCKFCWRMHIRIQMDVGCSSRIECMNSTCHLLLSEDRILDVLQSSPHLLARYLRLSFQDLVQSHPCLRYCPGPDCSRIIYANCPLPRRVLCEECRSSYCFLCGLDYHAPADCETIRKWLTKCADDSETANYLTANTKDCPHCGVCIEKSGGCNHMACSKCKYHFCWVCTGDWKNHGSQYYECSKYKENPNVANESLNSAARKALEKYLFYYERWENHQKSLKMEETTMKKIRAKIDDKVNRHDGTWIDWQYLYDAAALLTKCRYTLQYTYPFAYYAPNDSDKALFEYQQSQLESEIENLAWKVEHDEETKRADMERQMHVAEMRRKILLKKFAS</sequence>
<dbReference type="CDD" id="cd20360">
    <property type="entry name" value="Rcat_RBR_TRIAD1"/>
    <property type="match status" value="1"/>
</dbReference>
<evidence type="ECO:0000259" key="9">
    <source>
        <dbReference type="PROSITE" id="PS51873"/>
    </source>
</evidence>
<evidence type="ECO:0000256" key="6">
    <source>
        <dbReference type="ARBA" id="ARBA00022771"/>
    </source>
</evidence>
<dbReference type="InterPro" id="IPR044066">
    <property type="entry name" value="TRIAD_supradom"/>
</dbReference>
<dbReference type="OMA" id="PYAYYMD"/>
<dbReference type="InterPro" id="IPR013083">
    <property type="entry name" value="Znf_RING/FYVE/PHD"/>
</dbReference>
<keyword evidence="6" id="KW-0863">Zinc-finger</keyword>
<accession>A0A915K898</accession>
<dbReference type="PANTHER" id="PTHR11685">
    <property type="entry name" value="RBR FAMILY RING FINGER AND IBR DOMAIN-CONTAINING"/>
    <property type="match status" value="1"/>
</dbReference>
<dbReference type="AlphaFoldDB" id="A0A915K898"/>
<keyword evidence="8" id="KW-0862">Zinc</keyword>
<evidence type="ECO:0000256" key="1">
    <source>
        <dbReference type="ARBA" id="ARBA00001798"/>
    </source>
</evidence>
<evidence type="ECO:0000256" key="3">
    <source>
        <dbReference type="ARBA" id="ARBA00022679"/>
    </source>
</evidence>
<keyword evidence="3" id="KW-0808">Transferase</keyword>
<organism evidence="10 11">
    <name type="scientific">Romanomermis culicivorax</name>
    <name type="common">Nematode worm</name>
    <dbReference type="NCBI Taxonomy" id="13658"/>
    <lineage>
        <taxon>Eukaryota</taxon>
        <taxon>Metazoa</taxon>
        <taxon>Ecdysozoa</taxon>
        <taxon>Nematoda</taxon>
        <taxon>Enoplea</taxon>
        <taxon>Dorylaimia</taxon>
        <taxon>Mermithida</taxon>
        <taxon>Mermithoidea</taxon>
        <taxon>Mermithidae</taxon>
        <taxon>Romanomermis</taxon>
    </lineage>
</organism>
<dbReference type="InterPro" id="IPR047556">
    <property type="entry name" value="Rcat_RBR_TRIAD1"/>
</dbReference>
<proteinExistence type="predicted"/>
<feature type="domain" description="RING-type" evidence="9">
    <location>
        <begin position="53"/>
        <end position="263"/>
    </location>
</feature>
<evidence type="ECO:0000256" key="8">
    <source>
        <dbReference type="ARBA" id="ARBA00022833"/>
    </source>
</evidence>
<dbReference type="FunFam" id="1.20.120.1750:FF:000002">
    <property type="entry name" value="RBR-type E3 ubiquitin transferase"/>
    <property type="match status" value="1"/>
</dbReference>
<evidence type="ECO:0000256" key="2">
    <source>
        <dbReference type="ARBA" id="ARBA00012251"/>
    </source>
</evidence>
<dbReference type="GO" id="GO:0008270">
    <property type="term" value="F:zinc ion binding"/>
    <property type="evidence" value="ECO:0007669"/>
    <property type="project" value="UniProtKB-KW"/>
</dbReference>
<reference evidence="11" key="1">
    <citation type="submission" date="2022-11" db="UniProtKB">
        <authorList>
            <consortium name="WormBaseParasite"/>
        </authorList>
    </citation>
    <scope>IDENTIFICATION</scope>
</reference>
<evidence type="ECO:0000256" key="5">
    <source>
        <dbReference type="ARBA" id="ARBA00022737"/>
    </source>
</evidence>
<dbReference type="PROSITE" id="PS51873">
    <property type="entry name" value="TRIAD"/>
    <property type="match status" value="1"/>
</dbReference>
<dbReference type="Proteomes" id="UP000887565">
    <property type="component" value="Unplaced"/>
</dbReference>
<dbReference type="WBParaSite" id="nRc.2.0.1.t34589-RA">
    <property type="protein sequence ID" value="nRc.2.0.1.t34589-RA"/>
    <property type="gene ID" value="nRc.2.0.1.g34589"/>
</dbReference>
<keyword evidence="4" id="KW-0479">Metal-binding</keyword>
<dbReference type="InterPro" id="IPR047555">
    <property type="entry name" value="BRcat_RBR_TRIAD1"/>
</dbReference>
<dbReference type="Pfam" id="PF22191">
    <property type="entry name" value="IBR_1"/>
    <property type="match status" value="1"/>
</dbReference>
<dbReference type="SUPFAM" id="SSF57850">
    <property type="entry name" value="RING/U-box"/>
    <property type="match status" value="3"/>
</dbReference>
<keyword evidence="7" id="KW-0833">Ubl conjugation pathway</keyword>
<evidence type="ECO:0000313" key="11">
    <source>
        <dbReference type="WBParaSite" id="nRc.2.0.1.t34589-RA"/>
    </source>
</evidence>
<evidence type="ECO:0000256" key="7">
    <source>
        <dbReference type="ARBA" id="ARBA00022786"/>
    </source>
</evidence>
<evidence type="ECO:0000313" key="10">
    <source>
        <dbReference type="Proteomes" id="UP000887565"/>
    </source>
</evidence>
<dbReference type="InterPro" id="IPR045840">
    <property type="entry name" value="Ariadne"/>
</dbReference>
<dbReference type="InterPro" id="IPR031127">
    <property type="entry name" value="E3_UB_ligase_RBR"/>
</dbReference>
<protein>
    <recommendedName>
        <fullName evidence="2">RBR-type E3 ubiquitin transferase</fullName>
        <ecNumber evidence="2">2.3.2.31</ecNumber>
    </recommendedName>
</protein>
<dbReference type="GO" id="GO:0016567">
    <property type="term" value="P:protein ubiquitination"/>
    <property type="evidence" value="ECO:0007669"/>
    <property type="project" value="InterPro"/>
</dbReference>
<comment type="catalytic activity">
    <reaction evidence="1">
        <text>[E2 ubiquitin-conjugating enzyme]-S-ubiquitinyl-L-cysteine + [acceptor protein]-L-lysine = [E2 ubiquitin-conjugating enzyme]-L-cysteine + [acceptor protein]-N(6)-ubiquitinyl-L-lysine.</text>
        <dbReference type="EC" id="2.3.2.31"/>
    </reaction>
</comment>
<evidence type="ECO:0000256" key="4">
    <source>
        <dbReference type="ARBA" id="ARBA00022723"/>
    </source>
</evidence>
<keyword evidence="10" id="KW-1185">Reference proteome</keyword>